<sequence length="81" mass="9362">MNETLQSMAEAVKARIKASKANAESYKRYTIDECINILETMEAVNDEIFMKAIEKFKQDPDDREIFVNMSLARGMVWLGRL</sequence>
<comment type="caution">
    <text evidence="1">The sequence shown here is derived from an EMBL/GenBank/DDBJ whole genome shotgun (WGS) entry which is preliminary data.</text>
</comment>
<dbReference type="PANTHER" id="PTHR47584">
    <property type="match status" value="1"/>
</dbReference>
<evidence type="ECO:0000313" key="2">
    <source>
        <dbReference type="Proteomes" id="UP001324115"/>
    </source>
</evidence>
<proteinExistence type="predicted"/>
<organism evidence="1 2">
    <name type="scientific">Quercus rubra</name>
    <name type="common">Northern red oak</name>
    <name type="synonym">Quercus borealis</name>
    <dbReference type="NCBI Taxonomy" id="3512"/>
    <lineage>
        <taxon>Eukaryota</taxon>
        <taxon>Viridiplantae</taxon>
        <taxon>Streptophyta</taxon>
        <taxon>Embryophyta</taxon>
        <taxon>Tracheophyta</taxon>
        <taxon>Spermatophyta</taxon>
        <taxon>Magnoliopsida</taxon>
        <taxon>eudicotyledons</taxon>
        <taxon>Gunneridae</taxon>
        <taxon>Pentapetalae</taxon>
        <taxon>rosids</taxon>
        <taxon>fabids</taxon>
        <taxon>Fagales</taxon>
        <taxon>Fagaceae</taxon>
        <taxon>Quercus</taxon>
    </lineage>
</organism>
<dbReference type="EMBL" id="JAXUIC010000008">
    <property type="protein sequence ID" value="KAK4577777.1"/>
    <property type="molecule type" value="Genomic_DNA"/>
</dbReference>
<dbReference type="PANTHER" id="PTHR47584:SF14">
    <property type="entry name" value="L10-INTERACTING MYB DOMAIN-CONTAINING PROTEIN-LIKE"/>
    <property type="match status" value="1"/>
</dbReference>
<dbReference type="AlphaFoldDB" id="A0AAN7IM55"/>
<accession>A0AAN7IM55</accession>
<evidence type="ECO:0000313" key="1">
    <source>
        <dbReference type="EMBL" id="KAK4577777.1"/>
    </source>
</evidence>
<gene>
    <name evidence="1" type="ORF">RGQ29_028053</name>
</gene>
<dbReference type="InterPro" id="IPR045026">
    <property type="entry name" value="LIMYB"/>
</dbReference>
<name>A0AAN7IM55_QUERU</name>
<keyword evidence="2" id="KW-1185">Reference proteome</keyword>
<dbReference type="Proteomes" id="UP001324115">
    <property type="component" value="Unassembled WGS sequence"/>
</dbReference>
<reference evidence="1 2" key="1">
    <citation type="journal article" date="2023" name="G3 (Bethesda)">
        <title>A haplotype-resolved chromosome-scale genome for Quercus rubra L. provides insights into the genetics of adaptive traits for red oak species.</title>
        <authorList>
            <person name="Kapoor B."/>
            <person name="Jenkins J."/>
            <person name="Schmutz J."/>
            <person name="Zhebentyayeva T."/>
            <person name="Kuelheim C."/>
            <person name="Coggeshall M."/>
            <person name="Heim C."/>
            <person name="Lasky J.R."/>
            <person name="Leites L."/>
            <person name="Islam-Faridi N."/>
            <person name="Romero-Severson J."/>
            <person name="DeLeo V.L."/>
            <person name="Lucas S.M."/>
            <person name="Lazic D."/>
            <person name="Gailing O."/>
            <person name="Carlson J."/>
            <person name="Staton M."/>
        </authorList>
    </citation>
    <scope>NUCLEOTIDE SEQUENCE [LARGE SCALE GENOMIC DNA]</scope>
    <source>
        <strain evidence="1">Pseudo-F2</strain>
    </source>
</reference>
<protein>
    <submittedName>
        <fullName evidence="1">Uncharacterized protein</fullName>
    </submittedName>
</protein>